<comment type="cofactor">
    <cofactor evidence="8">
        <name>Zn(2+)</name>
        <dbReference type="ChEBI" id="CHEBI:29105"/>
    </cofactor>
    <text evidence="8">Binds 1 zinc ion per subunit.</text>
</comment>
<organism evidence="9 10">
    <name type="scientific">Tegillarca granosa</name>
    <name type="common">Malaysian cockle</name>
    <name type="synonym">Anadara granosa</name>
    <dbReference type="NCBI Taxonomy" id="220873"/>
    <lineage>
        <taxon>Eukaryota</taxon>
        <taxon>Metazoa</taxon>
        <taxon>Spiralia</taxon>
        <taxon>Lophotrochozoa</taxon>
        <taxon>Mollusca</taxon>
        <taxon>Bivalvia</taxon>
        <taxon>Autobranchia</taxon>
        <taxon>Pteriomorphia</taxon>
        <taxon>Arcoida</taxon>
        <taxon>Arcoidea</taxon>
        <taxon>Arcidae</taxon>
        <taxon>Tegillarca</taxon>
    </lineage>
</organism>
<dbReference type="Pfam" id="PF01457">
    <property type="entry name" value="Peptidase_M8"/>
    <property type="match status" value="2"/>
</dbReference>
<comment type="similarity">
    <text evidence="1 8">Belongs to the peptidase M8 family.</text>
</comment>
<evidence type="ECO:0000256" key="4">
    <source>
        <dbReference type="ARBA" id="ARBA00022801"/>
    </source>
</evidence>
<evidence type="ECO:0000256" key="2">
    <source>
        <dbReference type="ARBA" id="ARBA00022670"/>
    </source>
</evidence>
<evidence type="ECO:0000313" key="10">
    <source>
        <dbReference type="Proteomes" id="UP001217089"/>
    </source>
</evidence>
<evidence type="ECO:0000313" key="9">
    <source>
        <dbReference type="EMBL" id="KAJ8302898.1"/>
    </source>
</evidence>
<gene>
    <name evidence="9" type="ORF">KUTeg_019294</name>
</gene>
<dbReference type="Proteomes" id="UP001217089">
    <property type="component" value="Unassembled WGS sequence"/>
</dbReference>
<dbReference type="EC" id="3.4.24.-" evidence="8"/>
<dbReference type="SUPFAM" id="SSF55486">
    <property type="entry name" value="Metalloproteases ('zincins'), catalytic domain"/>
    <property type="match status" value="1"/>
</dbReference>
<keyword evidence="5 8" id="KW-0862">Zinc</keyword>
<keyword evidence="6 8" id="KW-0482">Metalloprotease</keyword>
<evidence type="ECO:0000256" key="8">
    <source>
        <dbReference type="RuleBase" id="RU366077"/>
    </source>
</evidence>
<proteinExistence type="inferred from homology"/>
<keyword evidence="10" id="KW-1185">Reference proteome</keyword>
<evidence type="ECO:0000256" key="7">
    <source>
        <dbReference type="ARBA" id="ARBA00039717"/>
    </source>
</evidence>
<protein>
    <recommendedName>
        <fullName evidence="7 8">Leishmanolysin-like peptidase</fullName>
        <ecNumber evidence="8">3.4.24.-</ecNumber>
    </recommendedName>
</protein>
<dbReference type="PANTHER" id="PTHR10942:SF0">
    <property type="entry name" value="LEISHMANOLYSIN-LIKE PEPTIDASE"/>
    <property type="match status" value="1"/>
</dbReference>
<sequence>MIILSRCIKAHGIYESGATISCGHQPPDREQVIHDVQLEAAHTIIKRSADQPLRIHLHFDDSIHSLPSRQRGLVKNMVREAVLYWEDTLFVKRTDVPIRLNRQCSTTVRYKDGYKRYCVDGCSPITRCGDIFIPPQHLEACYFWNSFTKMWMVGNNAGPGVVDADFILFVAALSTGRCQKARTIAYAAHCQQEAALDRPVAGYFSICPESISVEKQDHLQLLSTIKHEMLHALEEVRKHFNCSTLEGAELEDQGIIGTNLTHWEKRIFEYFRSLTAVPVSNIDRYGGSVALADFCPYLQYQCRERLGLLIYVNGKAHHCLKAGQKLRVNFVSKYYLHTGHIICPSCQEMCQKSGITCPPEHEPTFQIVSEITVTIILMMCVV</sequence>
<keyword evidence="3 8" id="KW-0479">Metal-binding</keyword>
<keyword evidence="2 8" id="KW-0645">Protease</keyword>
<dbReference type="PANTHER" id="PTHR10942">
    <property type="entry name" value="LEISHMANOLYSIN-LIKE PEPTIDASE"/>
    <property type="match status" value="1"/>
</dbReference>
<accession>A0ABQ9EC40</accession>
<keyword evidence="4 8" id="KW-0378">Hydrolase</keyword>
<dbReference type="Gene3D" id="3.10.170.20">
    <property type="match status" value="1"/>
</dbReference>
<name>A0ABQ9EC40_TEGGR</name>
<dbReference type="InterPro" id="IPR001577">
    <property type="entry name" value="Peptidase_M8"/>
</dbReference>
<dbReference type="EMBL" id="JARBDR010000917">
    <property type="protein sequence ID" value="KAJ8302898.1"/>
    <property type="molecule type" value="Genomic_DNA"/>
</dbReference>
<reference evidence="9 10" key="1">
    <citation type="submission" date="2022-12" db="EMBL/GenBank/DDBJ databases">
        <title>Chromosome-level genome of Tegillarca granosa.</title>
        <authorList>
            <person name="Kim J."/>
        </authorList>
    </citation>
    <scope>NUCLEOTIDE SEQUENCE [LARGE SCALE GENOMIC DNA]</scope>
    <source>
        <strain evidence="9">Teg-2019</strain>
        <tissue evidence="9">Adductor muscle</tissue>
    </source>
</reference>
<evidence type="ECO:0000256" key="5">
    <source>
        <dbReference type="ARBA" id="ARBA00022833"/>
    </source>
</evidence>
<comment type="caution">
    <text evidence="9">The sequence shown here is derived from an EMBL/GenBank/DDBJ whole genome shotgun (WGS) entry which is preliminary data.</text>
</comment>
<evidence type="ECO:0000256" key="1">
    <source>
        <dbReference type="ARBA" id="ARBA00005860"/>
    </source>
</evidence>
<evidence type="ECO:0000256" key="6">
    <source>
        <dbReference type="ARBA" id="ARBA00023049"/>
    </source>
</evidence>
<evidence type="ECO:0000256" key="3">
    <source>
        <dbReference type="ARBA" id="ARBA00022723"/>
    </source>
</evidence>